<dbReference type="InterPro" id="IPR029056">
    <property type="entry name" value="Ribokinase-like"/>
</dbReference>
<evidence type="ECO:0000313" key="2">
    <source>
        <dbReference type="EMBL" id="GLI71434.1"/>
    </source>
</evidence>
<organism evidence="2 3">
    <name type="scientific">Volvox africanus</name>
    <dbReference type="NCBI Taxonomy" id="51714"/>
    <lineage>
        <taxon>Eukaryota</taxon>
        <taxon>Viridiplantae</taxon>
        <taxon>Chlorophyta</taxon>
        <taxon>core chlorophytes</taxon>
        <taxon>Chlorophyceae</taxon>
        <taxon>CS clade</taxon>
        <taxon>Chlamydomonadales</taxon>
        <taxon>Volvocaceae</taxon>
        <taxon>Volvox</taxon>
    </lineage>
</organism>
<dbReference type="Proteomes" id="UP001165090">
    <property type="component" value="Unassembled WGS sequence"/>
</dbReference>
<dbReference type="Pfam" id="PF00294">
    <property type="entry name" value="PfkB"/>
    <property type="match status" value="1"/>
</dbReference>
<dbReference type="SUPFAM" id="SSF53613">
    <property type="entry name" value="Ribokinase-like"/>
    <property type="match status" value="1"/>
</dbReference>
<evidence type="ECO:0000259" key="1">
    <source>
        <dbReference type="Pfam" id="PF00294"/>
    </source>
</evidence>
<keyword evidence="3" id="KW-1185">Reference proteome</keyword>
<dbReference type="Gene3D" id="3.40.1190.20">
    <property type="match status" value="1"/>
</dbReference>
<dbReference type="InterPro" id="IPR011611">
    <property type="entry name" value="PfkB_dom"/>
</dbReference>
<feature type="domain" description="Carbohydrate kinase PfkB" evidence="1">
    <location>
        <begin position="75"/>
        <end position="249"/>
    </location>
</feature>
<dbReference type="PANTHER" id="PTHR47098">
    <property type="entry name" value="PROTEIN MAK32"/>
    <property type="match status" value="1"/>
</dbReference>
<reference evidence="2 3" key="1">
    <citation type="journal article" date="2023" name="IScience">
        <title>Expanded male sex-determining region conserved during the evolution of homothallism in the green alga Volvox.</title>
        <authorList>
            <person name="Yamamoto K."/>
            <person name="Matsuzaki R."/>
            <person name="Mahakham W."/>
            <person name="Heman W."/>
            <person name="Sekimoto H."/>
            <person name="Kawachi M."/>
            <person name="Minakuchi Y."/>
            <person name="Toyoda A."/>
            <person name="Nozaki H."/>
        </authorList>
    </citation>
    <scope>NUCLEOTIDE SEQUENCE [LARGE SCALE GENOMIC DNA]</scope>
    <source>
        <strain evidence="2 3">NIES-4468</strain>
    </source>
</reference>
<comment type="caution">
    <text evidence="2">The sequence shown here is derived from an EMBL/GenBank/DDBJ whole genome shotgun (WGS) entry which is preliminary data.</text>
</comment>
<evidence type="ECO:0000313" key="3">
    <source>
        <dbReference type="Proteomes" id="UP001165090"/>
    </source>
</evidence>
<gene>
    <name evidence="2" type="ORF">VaNZ11_016648</name>
</gene>
<dbReference type="PANTHER" id="PTHR47098:SF2">
    <property type="entry name" value="PROTEIN MAK32"/>
    <property type="match status" value="1"/>
</dbReference>
<dbReference type="EMBL" id="BSDZ01000112">
    <property type="protein sequence ID" value="GLI71434.1"/>
    <property type="molecule type" value="Genomic_DNA"/>
</dbReference>
<proteinExistence type="predicted"/>
<sequence>MECVCFTLIVDDIVLPNGETVMEVIGGGGPQTLFGYQLVTNQKAVVGLSVDTLKRGLFFLSLSIDQAGIGPDLPQQCKDWLESLGVDTSGLVQFNRPTPRAWQVFEEWGRRTQIWRGRDDPCDELYNMLRPKYDAMPPHFQRSRNYHLGIHPLHPPLLLMRQLRQAARANGGVLSIEPYTAAEEAARTDKVSLLLAHCDIFSPNEAEAESIVGPGRPVELAQRLLTLSPPGGADLVVVRCGPEGVLVARRRAPREPQQGQELQLELCAGAPWHEERITVAEAGGLEGEENEVVEAYRVPAVADTAVMDVTGCGNAFCGGFLAALYNGSGDVGFGGKDGATSGHADHTRVSASVSGVESIISRTEFDSGSALDWNGKQNPPPTWVQSGDLRLAGAWGCVAASFMAEERGVPLMRVADFQDRASARLKALLPRVGRVKLHMAVNRDATCQVVAALRLGRRCLRMYGMLKRHHPL</sequence>
<name>A0ABQ5SPX6_9CHLO</name>
<protein>
    <recommendedName>
        <fullName evidence="1">Carbohydrate kinase PfkB domain-containing protein</fullName>
    </recommendedName>
</protein>
<accession>A0ABQ5SPX6</accession>